<dbReference type="EMBL" id="JBIMZQ010000015">
    <property type="protein sequence ID" value="KAL3666976.1"/>
    <property type="molecule type" value="Genomic_DNA"/>
</dbReference>
<organism evidence="1 2">
    <name type="scientific">Phytophthora oleae</name>
    <dbReference type="NCBI Taxonomy" id="2107226"/>
    <lineage>
        <taxon>Eukaryota</taxon>
        <taxon>Sar</taxon>
        <taxon>Stramenopiles</taxon>
        <taxon>Oomycota</taxon>
        <taxon>Peronosporomycetes</taxon>
        <taxon>Peronosporales</taxon>
        <taxon>Peronosporaceae</taxon>
        <taxon>Phytophthora</taxon>
    </lineage>
</organism>
<name>A0ABD3FKZ0_9STRA</name>
<dbReference type="Proteomes" id="UP001632037">
    <property type="component" value="Unassembled WGS sequence"/>
</dbReference>
<accession>A0ABD3FKZ0</accession>
<evidence type="ECO:0000313" key="1">
    <source>
        <dbReference type="EMBL" id="KAL3666976.1"/>
    </source>
</evidence>
<sequence>MASSGMTEVARDRFVCCSNSGTTVGDTLRANGIYYTVCSAVYIQLTQFNSVVQYNERLLAISGDESGRTTILKGSEVAPFAMEESFRAQFQVFYQCTSVSQSVVQGATVLIDKEKIPSVVTADAIQNVMILRYYPVPGTISLDTPTPHGVCISETQQIRISDDFDADGMKENVYWRVVGDGANHFLSGGTGEKPYKFNIRKTDDFGNVSKRIMLKLPGVGIVFCRGISSNSENPEMACVLFDSTTAEITNKYGFQGKFGCWRDIVQ</sequence>
<proteinExistence type="predicted"/>
<dbReference type="AlphaFoldDB" id="A0ABD3FKZ0"/>
<evidence type="ECO:0000313" key="2">
    <source>
        <dbReference type="Proteomes" id="UP001632037"/>
    </source>
</evidence>
<comment type="caution">
    <text evidence="1">The sequence shown here is derived from an EMBL/GenBank/DDBJ whole genome shotgun (WGS) entry which is preliminary data.</text>
</comment>
<reference evidence="1 2" key="1">
    <citation type="submission" date="2024-09" db="EMBL/GenBank/DDBJ databases">
        <title>Genome sequencing and assembly of Phytophthora oleae, isolate VK10A, causative agent of rot of olive drupes.</title>
        <authorList>
            <person name="Conti Taguali S."/>
            <person name="Riolo M."/>
            <person name="La Spada F."/>
            <person name="Cacciola S.O."/>
            <person name="Dionisio G."/>
        </authorList>
    </citation>
    <scope>NUCLEOTIDE SEQUENCE [LARGE SCALE GENOMIC DNA]</scope>
    <source>
        <strain evidence="1 2">VK10A</strain>
    </source>
</reference>
<protein>
    <submittedName>
        <fullName evidence="1">Uncharacterized protein</fullName>
    </submittedName>
</protein>
<keyword evidence="2" id="KW-1185">Reference proteome</keyword>
<gene>
    <name evidence="1" type="ORF">V7S43_007921</name>
</gene>